<evidence type="ECO:0000313" key="2">
    <source>
        <dbReference type="EMBL" id="PPQ34467.1"/>
    </source>
</evidence>
<sequence>MIEAPPLGQLSFDRPGGSEAVAGPGTNQPIGLRPPDRARAQDLTPRPVRSVDEVGAQVRVIPGARIADARLAVEALR</sequence>
<comment type="caution">
    <text evidence="2">The sequence shown here is derived from an EMBL/GenBank/DDBJ whole genome shotgun (WGS) entry which is preliminary data.</text>
</comment>
<dbReference type="RefSeq" id="WP_104518848.1">
    <property type="nucleotide sequence ID" value="NZ_NHRY01000109.1"/>
</dbReference>
<organism evidence="2 3">
    <name type="scientific">Rhodopila globiformis</name>
    <name type="common">Rhodopseudomonas globiformis</name>
    <dbReference type="NCBI Taxonomy" id="1071"/>
    <lineage>
        <taxon>Bacteria</taxon>
        <taxon>Pseudomonadati</taxon>
        <taxon>Pseudomonadota</taxon>
        <taxon>Alphaproteobacteria</taxon>
        <taxon>Acetobacterales</taxon>
        <taxon>Acetobacteraceae</taxon>
        <taxon>Rhodopila</taxon>
    </lineage>
</organism>
<accession>A0A2S6NIM5</accession>
<protein>
    <submittedName>
        <fullName evidence="2">Uncharacterized protein</fullName>
    </submittedName>
</protein>
<dbReference type="EMBL" id="NHRY01000109">
    <property type="protein sequence ID" value="PPQ34467.1"/>
    <property type="molecule type" value="Genomic_DNA"/>
</dbReference>
<dbReference type="Proteomes" id="UP000239724">
    <property type="component" value="Unassembled WGS sequence"/>
</dbReference>
<name>A0A2S6NIM5_RHOGL</name>
<proteinExistence type="predicted"/>
<dbReference type="OrthoDB" id="8434699at2"/>
<evidence type="ECO:0000256" key="1">
    <source>
        <dbReference type="SAM" id="MobiDB-lite"/>
    </source>
</evidence>
<evidence type="ECO:0000313" key="3">
    <source>
        <dbReference type="Proteomes" id="UP000239724"/>
    </source>
</evidence>
<keyword evidence="3" id="KW-1185">Reference proteome</keyword>
<dbReference type="AlphaFoldDB" id="A0A2S6NIM5"/>
<gene>
    <name evidence="2" type="ORF">CCS01_10720</name>
</gene>
<feature type="region of interest" description="Disordered" evidence="1">
    <location>
        <begin position="1"/>
        <end position="45"/>
    </location>
</feature>
<reference evidence="2 3" key="1">
    <citation type="journal article" date="2018" name="Arch. Microbiol.">
        <title>New insights into the metabolic potential of the phototrophic purple bacterium Rhodopila globiformis DSM 161(T) from its draft genome sequence and evidence for a vanadium-dependent nitrogenase.</title>
        <authorList>
            <person name="Imhoff J.F."/>
            <person name="Rahn T."/>
            <person name="Kunzel S."/>
            <person name="Neulinger S.C."/>
        </authorList>
    </citation>
    <scope>NUCLEOTIDE SEQUENCE [LARGE SCALE GENOMIC DNA]</scope>
    <source>
        <strain evidence="2 3">DSM 161</strain>
    </source>
</reference>